<keyword evidence="4" id="KW-0812">Transmembrane</keyword>
<keyword evidence="8" id="KW-1133">Transmembrane helix</keyword>
<keyword evidence="9 11" id="KW-0482">Metalloprotease</keyword>
<keyword evidence="14" id="KW-1185">Reference proteome</keyword>
<accession>A0A1U7H1D1</accession>
<evidence type="ECO:0000256" key="6">
    <source>
        <dbReference type="ARBA" id="ARBA00022801"/>
    </source>
</evidence>
<evidence type="ECO:0000256" key="8">
    <source>
        <dbReference type="ARBA" id="ARBA00022989"/>
    </source>
</evidence>
<dbReference type="PANTHER" id="PTHR43221:SF1">
    <property type="entry name" value="PROTEASE HTPX"/>
    <property type="match status" value="1"/>
</dbReference>
<evidence type="ECO:0000256" key="7">
    <source>
        <dbReference type="ARBA" id="ARBA00022833"/>
    </source>
</evidence>
<evidence type="ECO:0000256" key="5">
    <source>
        <dbReference type="ARBA" id="ARBA00022723"/>
    </source>
</evidence>
<keyword evidence="5" id="KW-0479">Metal-binding</keyword>
<comment type="similarity">
    <text evidence="11">Belongs to the peptidase M48 family.</text>
</comment>
<dbReference type="EMBL" id="MRCA01000003">
    <property type="protein sequence ID" value="OKH14784.1"/>
    <property type="molecule type" value="Genomic_DNA"/>
</dbReference>
<protein>
    <submittedName>
        <fullName evidence="13">Peptidase M48 Ste24p</fullName>
    </submittedName>
</protein>
<evidence type="ECO:0000256" key="1">
    <source>
        <dbReference type="ARBA" id="ARBA00004651"/>
    </source>
</evidence>
<evidence type="ECO:0000256" key="10">
    <source>
        <dbReference type="ARBA" id="ARBA00023136"/>
    </source>
</evidence>
<keyword evidence="7 11" id="KW-0862">Zinc</keyword>
<dbReference type="CDD" id="cd07325">
    <property type="entry name" value="M48_Ste24p_like"/>
    <property type="match status" value="1"/>
</dbReference>
<keyword evidence="2" id="KW-1003">Cell membrane</keyword>
<comment type="caution">
    <text evidence="13">The sequence shown here is derived from an EMBL/GenBank/DDBJ whole genome shotgun (WGS) entry which is preliminary data.</text>
</comment>
<comment type="cofactor">
    <cofactor evidence="11">
        <name>Zn(2+)</name>
        <dbReference type="ChEBI" id="CHEBI:29105"/>
    </cofactor>
    <text evidence="11">Binds 1 zinc ion per subunit.</text>
</comment>
<evidence type="ECO:0000313" key="13">
    <source>
        <dbReference type="EMBL" id="OKH14784.1"/>
    </source>
</evidence>
<evidence type="ECO:0000256" key="3">
    <source>
        <dbReference type="ARBA" id="ARBA00022670"/>
    </source>
</evidence>
<dbReference type="InterPro" id="IPR050083">
    <property type="entry name" value="HtpX_protease"/>
</dbReference>
<dbReference type="Pfam" id="PF01435">
    <property type="entry name" value="Peptidase_M48"/>
    <property type="match status" value="1"/>
</dbReference>
<proteinExistence type="inferred from homology"/>
<dbReference type="OrthoDB" id="9810445at2"/>
<dbReference type="InterPro" id="IPR001915">
    <property type="entry name" value="Peptidase_M48"/>
</dbReference>
<evidence type="ECO:0000256" key="4">
    <source>
        <dbReference type="ARBA" id="ARBA00022692"/>
    </source>
</evidence>
<dbReference type="Proteomes" id="UP000186391">
    <property type="component" value="Unassembled WGS sequence"/>
</dbReference>
<evidence type="ECO:0000256" key="11">
    <source>
        <dbReference type="RuleBase" id="RU003983"/>
    </source>
</evidence>
<evidence type="ECO:0000256" key="2">
    <source>
        <dbReference type="ARBA" id="ARBA00022475"/>
    </source>
</evidence>
<reference evidence="13 14" key="1">
    <citation type="submission" date="2016-11" db="EMBL/GenBank/DDBJ databases">
        <title>Draft Genome Sequences of Nine Cyanobacterial Strains from Diverse Habitats.</title>
        <authorList>
            <person name="Zhu T."/>
            <person name="Hou S."/>
            <person name="Lu X."/>
            <person name="Hess W.R."/>
        </authorList>
    </citation>
    <scope>NUCLEOTIDE SEQUENCE [LARGE SCALE GENOMIC DNA]</scope>
    <source>
        <strain evidence="13 14">NIES-592</strain>
    </source>
</reference>
<evidence type="ECO:0000256" key="9">
    <source>
        <dbReference type="ARBA" id="ARBA00023049"/>
    </source>
</evidence>
<dbReference type="GO" id="GO:0005886">
    <property type="term" value="C:plasma membrane"/>
    <property type="evidence" value="ECO:0007669"/>
    <property type="project" value="UniProtKB-SubCell"/>
</dbReference>
<keyword evidence="6 11" id="KW-0378">Hydrolase</keyword>
<keyword evidence="3 11" id="KW-0645">Protease</keyword>
<sequence>MQNPSPTNPTAAVDLNFGHYLEVRDRQLSAHLVGGIPDYAFSLDQKLRQQLTAMGPVRTVAQALVSWSVPIFQQLLLMESIEVDPQQYPHIYALGEDCAHRLGIGVPQIFIQPGSESDAYTFATDDIAPIIVLSSEIVESFTPEELKFVIGHECGHIHNLHGVYNTVIEIMTNQLAEGVLKSVPTQGVLDLFVQGGLTIFFKRWSRYAEITCDRAGLICCGDVRTAELAFVKLIIGSGDSLKQINIDKYLQQMSKNPSPPMQMQELFQTHPLIPKRIKALRLFAECNVFHSWRPDAKTADVRSKQETDNLCEQALRVMPQGY</sequence>
<comment type="subcellular location">
    <subcellularLocation>
        <location evidence="1">Cell membrane</location>
        <topology evidence="1">Multi-pass membrane protein</topology>
    </subcellularLocation>
</comment>
<dbReference type="GO" id="GO:0006508">
    <property type="term" value="P:proteolysis"/>
    <property type="evidence" value="ECO:0007669"/>
    <property type="project" value="UniProtKB-KW"/>
</dbReference>
<dbReference type="GO" id="GO:0046872">
    <property type="term" value="F:metal ion binding"/>
    <property type="evidence" value="ECO:0007669"/>
    <property type="project" value="UniProtKB-KW"/>
</dbReference>
<dbReference type="Gene3D" id="3.30.2010.10">
    <property type="entry name" value="Metalloproteases ('zincins'), catalytic domain"/>
    <property type="match status" value="1"/>
</dbReference>
<organism evidence="13 14">
    <name type="scientific">Fischerella major NIES-592</name>
    <dbReference type="NCBI Taxonomy" id="210994"/>
    <lineage>
        <taxon>Bacteria</taxon>
        <taxon>Bacillati</taxon>
        <taxon>Cyanobacteriota</taxon>
        <taxon>Cyanophyceae</taxon>
        <taxon>Nostocales</taxon>
        <taxon>Hapalosiphonaceae</taxon>
        <taxon>Fischerella</taxon>
    </lineage>
</organism>
<evidence type="ECO:0000259" key="12">
    <source>
        <dbReference type="Pfam" id="PF01435"/>
    </source>
</evidence>
<name>A0A1U7H1D1_9CYAN</name>
<dbReference type="AlphaFoldDB" id="A0A1U7H1D1"/>
<dbReference type="GO" id="GO:0004222">
    <property type="term" value="F:metalloendopeptidase activity"/>
    <property type="evidence" value="ECO:0007669"/>
    <property type="project" value="InterPro"/>
</dbReference>
<dbReference type="PANTHER" id="PTHR43221">
    <property type="entry name" value="PROTEASE HTPX"/>
    <property type="match status" value="1"/>
</dbReference>
<gene>
    <name evidence="13" type="ORF">NIES592_07855</name>
</gene>
<evidence type="ECO:0000313" key="14">
    <source>
        <dbReference type="Proteomes" id="UP000186391"/>
    </source>
</evidence>
<dbReference type="RefSeq" id="WP_073555384.1">
    <property type="nucleotide sequence ID" value="NZ_MRCA01000003.1"/>
</dbReference>
<keyword evidence="10" id="KW-0472">Membrane</keyword>
<feature type="domain" description="Peptidase M48" evidence="12">
    <location>
        <begin position="86"/>
        <end position="281"/>
    </location>
</feature>